<dbReference type="EMBL" id="VDFR01000020">
    <property type="protein sequence ID" value="TNC49960.1"/>
    <property type="molecule type" value="Genomic_DNA"/>
</dbReference>
<proteinExistence type="predicted"/>
<organism evidence="2 4">
    <name type="scientific">Mumia zhuanghuii</name>
    <dbReference type="NCBI Taxonomy" id="2585211"/>
    <lineage>
        <taxon>Bacteria</taxon>
        <taxon>Bacillati</taxon>
        <taxon>Actinomycetota</taxon>
        <taxon>Actinomycetes</taxon>
        <taxon>Propionibacteriales</taxon>
        <taxon>Nocardioidaceae</taxon>
        <taxon>Mumia</taxon>
    </lineage>
</organism>
<accession>A0A5C4MWI5</accession>
<dbReference type="Proteomes" id="UP000306740">
    <property type="component" value="Unassembled WGS sequence"/>
</dbReference>
<dbReference type="AlphaFoldDB" id="A0A5C4MWI5"/>
<evidence type="ECO:0008006" key="5">
    <source>
        <dbReference type="Google" id="ProtNLM"/>
    </source>
</evidence>
<keyword evidence="1" id="KW-0472">Membrane</keyword>
<gene>
    <name evidence="3" type="ORF">FHE65_04525</name>
    <name evidence="2" type="ORF">FHE65_04930</name>
</gene>
<reference evidence="2 4" key="1">
    <citation type="submission" date="2019-05" db="EMBL/GenBank/DDBJ databases">
        <title>Mumia sp. nov., isolated from the intestinal contents of plateau pika (Ochotona curzoniae) in the Qinghai-Tibet plateau of China.</title>
        <authorList>
            <person name="Tian Z."/>
        </authorList>
    </citation>
    <scope>NUCLEOTIDE SEQUENCE [LARGE SCALE GENOMIC DNA]</scope>
    <source>
        <strain evidence="4">527</strain>
        <strain evidence="2">Z527</strain>
    </source>
</reference>
<evidence type="ECO:0000313" key="4">
    <source>
        <dbReference type="Proteomes" id="UP000306740"/>
    </source>
</evidence>
<comment type="caution">
    <text evidence="2">The sequence shown here is derived from an EMBL/GenBank/DDBJ whole genome shotgun (WGS) entry which is preliminary data.</text>
</comment>
<evidence type="ECO:0000256" key="1">
    <source>
        <dbReference type="SAM" id="Phobius"/>
    </source>
</evidence>
<dbReference type="NCBIfam" id="TIGR03816">
    <property type="entry name" value="tadE_like_DECH"/>
    <property type="match status" value="1"/>
</dbReference>
<sequence>MTARRGRSRSDAGAGAVYGVVAAAVLATAFVVGLHVVSLARLQHQVTAAADLVALAASGAAAVGGDGCARAQRVARANEVRVSSCVLDLAVATVVVERTARPWGVVLTIRRTARAAPRDYVPAGGGGR</sequence>
<dbReference type="InterPro" id="IPR021202">
    <property type="entry name" value="Rv3654c-like"/>
</dbReference>
<dbReference type="RefSeq" id="WP_139086520.1">
    <property type="nucleotide sequence ID" value="NZ_VDFR01000020.1"/>
</dbReference>
<protein>
    <recommendedName>
        <fullName evidence="5">Helicase/secretion neighborhood TadE-like protein</fullName>
    </recommendedName>
</protein>
<keyword evidence="1" id="KW-0812">Transmembrane</keyword>
<name>A0A5C4MWI5_9ACTN</name>
<dbReference type="EMBL" id="VDFR01000021">
    <property type="protein sequence ID" value="TNC49735.1"/>
    <property type="molecule type" value="Genomic_DNA"/>
</dbReference>
<evidence type="ECO:0000313" key="3">
    <source>
        <dbReference type="EMBL" id="TNC49960.1"/>
    </source>
</evidence>
<feature type="transmembrane region" description="Helical" evidence="1">
    <location>
        <begin position="12"/>
        <end position="37"/>
    </location>
</feature>
<evidence type="ECO:0000313" key="2">
    <source>
        <dbReference type="EMBL" id="TNC49735.1"/>
    </source>
</evidence>
<keyword evidence="1" id="KW-1133">Transmembrane helix</keyword>